<keyword evidence="2" id="KW-1185">Reference proteome</keyword>
<evidence type="ECO:0000313" key="2">
    <source>
        <dbReference type="Proteomes" id="UP000290572"/>
    </source>
</evidence>
<gene>
    <name evidence="1" type="ORF">ROHU_004405</name>
</gene>
<name>A0A498NMY6_LABRO</name>
<dbReference type="PANTHER" id="PTHR47331">
    <property type="entry name" value="PHD-TYPE DOMAIN-CONTAINING PROTEIN"/>
    <property type="match status" value="1"/>
</dbReference>
<dbReference type="Proteomes" id="UP000290572">
    <property type="component" value="Unassembled WGS sequence"/>
</dbReference>
<proteinExistence type="predicted"/>
<comment type="caution">
    <text evidence="1">The sequence shown here is derived from an EMBL/GenBank/DDBJ whole genome shotgun (WGS) entry which is preliminary data.</text>
</comment>
<sequence length="94" mass="10600">MIGLARRILDSMFLQLKDKLTHEVLVTFMAEVAAIINARPLVPVTTDPDESFILTPAVLKVNFVAAPAGEFGVADLYKCQWRQVQHLSNTFWDR</sequence>
<dbReference type="STRING" id="84645.A0A498NMY6"/>
<accession>A0A498NMY6</accession>
<protein>
    <submittedName>
        <fullName evidence="1">Uncharacterized protein</fullName>
    </submittedName>
</protein>
<dbReference type="PANTHER" id="PTHR47331:SF6">
    <property type="entry name" value="DOUBLECORTIN DOMAIN-CONTAINING PROTEIN"/>
    <property type="match status" value="1"/>
</dbReference>
<dbReference type="EMBL" id="QBIY01011298">
    <property type="protein sequence ID" value="RXN33128.1"/>
    <property type="molecule type" value="Genomic_DNA"/>
</dbReference>
<reference evidence="1 2" key="1">
    <citation type="submission" date="2018-03" db="EMBL/GenBank/DDBJ databases">
        <title>Draft genome sequence of Rohu Carp (Labeo rohita).</title>
        <authorList>
            <person name="Das P."/>
            <person name="Kushwaha B."/>
            <person name="Joshi C.G."/>
            <person name="Kumar D."/>
            <person name="Nagpure N.S."/>
            <person name="Sahoo L."/>
            <person name="Das S.P."/>
            <person name="Bit A."/>
            <person name="Patnaik S."/>
            <person name="Meher P.K."/>
            <person name="Jayasankar P."/>
            <person name="Koringa P.G."/>
            <person name="Patel N.V."/>
            <person name="Hinsu A.T."/>
            <person name="Kumar R."/>
            <person name="Pandey M."/>
            <person name="Agarwal S."/>
            <person name="Srivastava S."/>
            <person name="Singh M."/>
            <person name="Iquebal M.A."/>
            <person name="Jaiswal S."/>
            <person name="Angadi U.B."/>
            <person name="Kumar N."/>
            <person name="Raza M."/>
            <person name="Shah T.M."/>
            <person name="Rai A."/>
            <person name="Jena J.K."/>
        </authorList>
    </citation>
    <scope>NUCLEOTIDE SEQUENCE [LARGE SCALE GENOMIC DNA]</scope>
    <source>
        <strain evidence="1">DASCIFA01</strain>
        <tissue evidence="1">Testis</tissue>
    </source>
</reference>
<organism evidence="1 2">
    <name type="scientific">Labeo rohita</name>
    <name type="common">Indian major carp</name>
    <name type="synonym">Cyprinus rohita</name>
    <dbReference type="NCBI Taxonomy" id="84645"/>
    <lineage>
        <taxon>Eukaryota</taxon>
        <taxon>Metazoa</taxon>
        <taxon>Chordata</taxon>
        <taxon>Craniata</taxon>
        <taxon>Vertebrata</taxon>
        <taxon>Euteleostomi</taxon>
        <taxon>Actinopterygii</taxon>
        <taxon>Neopterygii</taxon>
        <taxon>Teleostei</taxon>
        <taxon>Ostariophysi</taxon>
        <taxon>Cypriniformes</taxon>
        <taxon>Cyprinidae</taxon>
        <taxon>Labeoninae</taxon>
        <taxon>Labeonini</taxon>
        <taxon>Labeo</taxon>
    </lineage>
</organism>
<evidence type="ECO:0000313" key="1">
    <source>
        <dbReference type="EMBL" id="RXN33128.1"/>
    </source>
</evidence>
<dbReference type="AlphaFoldDB" id="A0A498NMY6"/>